<feature type="compositionally biased region" description="Low complexity" evidence="4">
    <location>
        <begin position="546"/>
        <end position="567"/>
    </location>
</feature>
<dbReference type="Gene3D" id="2.40.10.10">
    <property type="entry name" value="Trypsin-like serine proteases"/>
    <property type="match status" value="2"/>
</dbReference>
<sequence>MTDEQRGYGRSDADADPAGRPPTEQTSVPPEGGRSTDDTPAAVFPRAAEGGRPTAADAAADTVADDGTHADAGIGADGGAAAAEHPTQHLGAPRYEPYAGAAAQAGSPWNRTGWNQPGSTPGPYGAHPSGNPGRPGPYGAPYGVGAQPPAGDPAGTPSGPGATATMAPPAPQPKARASRPMIGIVAAALVAGLVGGGAGFGAAYAVFDHGGGAVTLSSSPASTSNVAAVNGTVAAAAAKAMPSTVDIRVAMAQGEVEGSGVVLTSDGKILTNNHVVAEQGQITVTLSDGSQHQATVVGTAPSYDLAVLQLSGVSGLTPATLGQSKDVQVGQQVVAIGSPQGLTGTVTSGIVSALNRTVSTQGEDGSAVVYNGLQTDAPINQGNSGGALVNLDGQVVGINSAIQTAGNSTGSIGLGFAIPVDQAKRVAQEIINTGHATKPVLGVQGSTSGRPTDVSGAQIAAVQDGSPAAAAGLKAGDVVTKVGNTTVNDFSDLVAQIGSYAPGDKVTLTVGSGGSARTVDVTLGSQQDQGASTSTGGSDSGGGSGQENPFGNGQNPFGRNPFGNGGN</sequence>
<dbReference type="Pfam" id="PF13180">
    <property type="entry name" value="PDZ_2"/>
    <property type="match status" value="1"/>
</dbReference>
<dbReference type="SUPFAM" id="SSF50494">
    <property type="entry name" value="Trypsin-like serine proteases"/>
    <property type="match status" value="1"/>
</dbReference>
<evidence type="ECO:0000313" key="7">
    <source>
        <dbReference type="EMBL" id="MFD1232490.1"/>
    </source>
</evidence>
<evidence type="ECO:0000256" key="1">
    <source>
        <dbReference type="ARBA" id="ARBA00010541"/>
    </source>
</evidence>
<dbReference type="InterPro" id="IPR036034">
    <property type="entry name" value="PDZ_sf"/>
</dbReference>
<evidence type="ECO:0000259" key="6">
    <source>
        <dbReference type="PROSITE" id="PS50106"/>
    </source>
</evidence>
<dbReference type="InterPro" id="IPR043504">
    <property type="entry name" value="Peptidase_S1_PA_chymotrypsin"/>
</dbReference>
<keyword evidence="5" id="KW-0812">Transmembrane</keyword>
<evidence type="ECO:0000256" key="2">
    <source>
        <dbReference type="ARBA" id="ARBA00022670"/>
    </source>
</evidence>
<proteinExistence type="inferred from homology"/>
<dbReference type="Pfam" id="PF13365">
    <property type="entry name" value="Trypsin_2"/>
    <property type="match status" value="1"/>
</dbReference>
<dbReference type="InterPro" id="IPR001940">
    <property type="entry name" value="Peptidase_S1C"/>
</dbReference>
<keyword evidence="5" id="KW-1133">Transmembrane helix</keyword>
<evidence type="ECO:0000256" key="4">
    <source>
        <dbReference type="SAM" id="MobiDB-lite"/>
    </source>
</evidence>
<evidence type="ECO:0000256" key="3">
    <source>
        <dbReference type="ARBA" id="ARBA00022801"/>
    </source>
</evidence>
<keyword evidence="3" id="KW-0378">Hydrolase</keyword>
<dbReference type="Gene3D" id="2.30.42.10">
    <property type="match status" value="1"/>
</dbReference>
<dbReference type="PRINTS" id="PR00834">
    <property type="entry name" value="PROTEASES2C"/>
</dbReference>
<dbReference type="InterPro" id="IPR009003">
    <property type="entry name" value="Peptidase_S1_PA"/>
</dbReference>
<dbReference type="PROSITE" id="PS50106">
    <property type="entry name" value="PDZ"/>
    <property type="match status" value="1"/>
</dbReference>
<feature type="compositionally biased region" description="Low complexity" evidence="4">
    <location>
        <begin position="70"/>
        <end position="83"/>
    </location>
</feature>
<feature type="region of interest" description="Disordered" evidence="4">
    <location>
        <begin position="101"/>
        <end position="176"/>
    </location>
</feature>
<feature type="domain" description="PDZ" evidence="6">
    <location>
        <begin position="430"/>
        <end position="514"/>
    </location>
</feature>
<dbReference type="Proteomes" id="UP001597182">
    <property type="component" value="Unassembled WGS sequence"/>
</dbReference>
<accession>A0ABW3VDT4</accession>
<dbReference type="RefSeq" id="WP_339121230.1">
    <property type="nucleotide sequence ID" value="NZ_BAABKS010000049.1"/>
</dbReference>
<feature type="compositionally biased region" description="Basic and acidic residues" evidence="4">
    <location>
        <begin position="1"/>
        <end position="13"/>
    </location>
</feature>
<comment type="caution">
    <text evidence="7">The sequence shown here is derived from an EMBL/GenBank/DDBJ whole genome shotgun (WGS) entry which is preliminary data.</text>
</comment>
<dbReference type="SMART" id="SM00228">
    <property type="entry name" value="PDZ"/>
    <property type="match status" value="1"/>
</dbReference>
<feature type="region of interest" description="Disordered" evidence="4">
    <location>
        <begin position="1"/>
        <end position="83"/>
    </location>
</feature>
<evidence type="ECO:0000313" key="8">
    <source>
        <dbReference type="Proteomes" id="UP001597182"/>
    </source>
</evidence>
<organism evidence="7 8">
    <name type="scientific">Pseudonocardia benzenivorans</name>
    <dbReference type="NCBI Taxonomy" id="228005"/>
    <lineage>
        <taxon>Bacteria</taxon>
        <taxon>Bacillati</taxon>
        <taxon>Actinomycetota</taxon>
        <taxon>Actinomycetes</taxon>
        <taxon>Pseudonocardiales</taxon>
        <taxon>Pseudonocardiaceae</taxon>
        <taxon>Pseudonocardia</taxon>
    </lineage>
</organism>
<keyword evidence="5" id="KW-0472">Membrane</keyword>
<keyword evidence="2" id="KW-0645">Protease</keyword>
<dbReference type="EMBL" id="JBHTMB010000025">
    <property type="protein sequence ID" value="MFD1232490.1"/>
    <property type="molecule type" value="Genomic_DNA"/>
</dbReference>
<dbReference type="PANTHER" id="PTHR43343">
    <property type="entry name" value="PEPTIDASE S12"/>
    <property type="match status" value="1"/>
</dbReference>
<dbReference type="SUPFAM" id="SSF50156">
    <property type="entry name" value="PDZ domain-like"/>
    <property type="match status" value="1"/>
</dbReference>
<gene>
    <name evidence="7" type="ORF">ACFQ34_04270</name>
</gene>
<dbReference type="PANTHER" id="PTHR43343:SF3">
    <property type="entry name" value="PROTEASE DO-LIKE 8, CHLOROPLASTIC"/>
    <property type="match status" value="1"/>
</dbReference>
<reference evidence="8" key="1">
    <citation type="journal article" date="2019" name="Int. J. Syst. Evol. Microbiol.">
        <title>The Global Catalogue of Microorganisms (GCM) 10K type strain sequencing project: providing services to taxonomists for standard genome sequencing and annotation.</title>
        <authorList>
            <consortium name="The Broad Institute Genomics Platform"/>
            <consortium name="The Broad Institute Genome Sequencing Center for Infectious Disease"/>
            <person name="Wu L."/>
            <person name="Ma J."/>
        </authorList>
    </citation>
    <scope>NUCLEOTIDE SEQUENCE [LARGE SCALE GENOMIC DNA]</scope>
    <source>
        <strain evidence="8">CCUG 49018</strain>
    </source>
</reference>
<dbReference type="InterPro" id="IPR051201">
    <property type="entry name" value="Chloro_Bact_Ser_Proteases"/>
</dbReference>
<name>A0ABW3VDT4_9PSEU</name>
<feature type="region of interest" description="Disordered" evidence="4">
    <location>
        <begin position="523"/>
        <end position="567"/>
    </location>
</feature>
<feature type="compositionally biased region" description="Low complexity" evidence="4">
    <location>
        <begin position="137"/>
        <end position="167"/>
    </location>
</feature>
<feature type="transmembrane region" description="Helical" evidence="5">
    <location>
        <begin position="182"/>
        <end position="207"/>
    </location>
</feature>
<feature type="compositionally biased region" description="Low complexity" evidence="4">
    <location>
        <begin position="47"/>
        <end position="62"/>
    </location>
</feature>
<evidence type="ECO:0000256" key="5">
    <source>
        <dbReference type="SAM" id="Phobius"/>
    </source>
</evidence>
<comment type="similarity">
    <text evidence="1">Belongs to the peptidase S1C family.</text>
</comment>
<feature type="compositionally biased region" description="Low complexity" evidence="4">
    <location>
        <begin position="524"/>
        <end position="537"/>
    </location>
</feature>
<dbReference type="InterPro" id="IPR001478">
    <property type="entry name" value="PDZ"/>
</dbReference>
<protein>
    <submittedName>
        <fullName evidence="7">Trypsin-like peptidase domain-containing protein</fullName>
    </submittedName>
</protein>
<keyword evidence="8" id="KW-1185">Reference proteome</keyword>
<feature type="compositionally biased region" description="Polar residues" evidence="4">
    <location>
        <begin position="107"/>
        <end position="119"/>
    </location>
</feature>